<dbReference type="PANTHER" id="PTHR46624:SF4">
    <property type="entry name" value="FYVE-TYPE DOMAIN-CONTAINING PROTEIN"/>
    <property type="match status" value="1"/>
</dbReference>
<dbReference type="Pfam" id="PF02263">
    <property type="entry name" value="GBP"/>
    <property type="match status" value="1"/>
</dbReference>
<dbReference type="SUPFAM" id="SSF57903">
    <property type="entry name" value="FYVE/PHD zinc finger"/>
    <property type="match status" value="2"/>
</dbReference>
<dbReference type="PROSITE" id="PS50178">
    <property type="entry name" value="ZF_FYVE"/>
    <property type="match status" value="2"/>
</dbReference>
<dbReference type="GO" id="GO:0032266">
    <property type="term" value="F:phosphatidylinositol-3-phosphate binding"/>
    <property type="evidence" value="ECO:0007669"/>
    <property type="project" value="TreeGrafter"/>
</dbReference>
<accession>A0A074ZZL3</accession>
<dbReference type="GO" id="GO:0043325">
    <property type="term" value="F:phosphatidylinositol-3,4-bisphosphate binding"/>
    <property type="evidence" value="ECO:0007669"/>
    <property type="project" value="TreeGrafter"/>
</dbReference>
<dbReference type="GeneID" id="20327690"/>
<dbReference type="InterPro" id="IPR042427">
    <property type="entry name" value="ZFYV1"/>
</dbReference>
<keyword evidence="1" id="KW-0479">Metal-binding</keyword>
<evidence type="ECO:0000256" key="1">
    <source>
        <dbReference type="ARBA" id="ARBA00022723"/>
    </source>
</evidence>
<dbReference type="InterPro" id="IPR027417">
    <property type="entry name" value="P-loop_NTPase"/>
</dbReference>
<dbReference type="GO" id="GO:0005525">
    <property type="term" value="F:GTP binding"/>
    <property type="evidence" value="ECO:0007669"/>
    <property type="project" value="InterPro"/>
</dbReference>
<feature type="region of interest" description="Disordered" evidence="5">
    <location>
        <begin position="338"/>
        <end position="369"/>
    </location>
</feature>
<sequence length="897" mass="99298">DPREKLARWALRLQEYDFTIQHVPGKENHLADWLSRPEAENEVPKIMIGANVLVVELDPGKLVQLQRQDPVLQKVAAALLDGRNIENGEGDKMSYDNPILRTAQSVDAPPVSVVRKGRQTATAPPYTQKPHCDVNDPPGLPVSTDSRVAYHNLVDGMNGPRSVQLVNEEEKLNFDDCESFAAELGCPMDQLLKVVAIVGNTGDGKSYTMNHTFFDRAEVFLTSSSQCTCTTGVWAACAPSQNCLVLDTEGKCLLGTTLNQNQHRRLLLKVFAVADIVIYLTKAPRLHADMFTFLADASDSFAQHFRPELETLAKQNRLPWSHGQLGPAVIVFQETRHTDPLDGPKVDGKPTPYHRNEGSNPLKDSDENNPVTSVLQHRIAEMNRNVDSFSTLEYIGIQTTDCETNFERLKQSIARLLKDNSIRAPRKLEHIFYSLQSLNAQFAGSIRPNGQYTFVEEYFTCPVQCDVCSIRCCLGVGHTKQPHQASMNTSADGSERKANPAGCRYDPSLKNKLYYCKDCYAEGKRNMVVPKAGESMLDAPRYFYSGYVLECKVHGTIYQSRNLWSSNEEPERTARVHWEVVHVWSGEKTVLQGIHTFSQVLVDGVNSVTKHITGLAAPPARFIGDYLADSMAPDYWVPNANIRNCAVCNFKFPDPLVDGADFDLGTRPQQQQQKQQGKVESDGGRSRPKSKSHRSSIAAPSSRAPPVPDDNTASHTSPEHHASSVPDLSSLDVAKHHCRMCGRGVCGACSSKRLRVPGFGLDPVRVCDDCFGRHNGGPKTTSKSVAKDIQVESNTGYTGRRALELCSAAVRSITPVVNFVTGTAKDFARPAYWTPDNLCKYCAVCDQPFNASRLIHHCRACGRGVCEPCSGHRMPVPWRGLDLPHRVCNECFKPAVQ</sequence>
<dbReference type="KEGG" id="ovi:T265_13523"/>
<dbReference type="GO" id="GO:0005545">
    <property type="term" value="F:1-phosphatidylinositol binding"/>
    <property type="evidence" value="ECO:0007669"/>
    <property type="project" value="TreeGrafter"/>
</dbReference>
<feature type="region of interest" description="Disordered" evidence="5">
    <location>
        <begin position="661"/>
        <end position="727"/>
    </location>
</feature>
<dbReference type="EMBL" id="KL596693">
    <property type="protein sequence ID" value="KER28705.1"/>
    <property type="molecule type" value="Genomic_DNA"/>
</dbReference>
<proteinExistence type="predicted"/>
<dbReference type="GO" id="GO:0008270">
    <property type="term" value="F:zinc ion binding"/>
    <property type="evidence" value="ECO:0007669"/>
    <property type="project" value="UniProtKB-KW"/>
</dbReference>
<dbReference type="GO" id="GO:0003924">
    <property type="term" value="F:GTPase activity"/>
    <property type="evidence" value="ECO:0007669"/>
    <property type="project" value="InterPro"/>
</dbReference>
<dbReference type="Pfam" id="PF01363">
    <property type="entry name" value="FYVE"/>
    <property type="match status" value="2"/>
</dbReference>
<keyword evidence="2 4" id="KW-0863">Zinc-finger</keyword>
<dbReference type="SMART" id="SM00064">
    <property type="entry name" value="FYVE"/>
    <property type="match status" value="2"/>
</dbReference>
<dbReference type="InterPro" id="IPR013083">
    <property type="entry name" value="Znf_RING/FYVE/PHD"/>
</dbReference>
<dbReference type="STRING" id="6198.A0A074ZZL3"/>
<dbReference type="SUPFAM" id="SSF52540">
    <property type="entry name" value="P-loop containing nucleoside triphosphate hydrolases"/>
    <property type="match status" value="1"/>
</dbReference>
<dbReference type="GO" id="GO:0140042">
    <property type="term" value="P:lipid droplet formation"/>
    <property type="evidence" value="ECO:0007669"/>
    <property type="project" value="TreeGrafter"/>
</dbReference>
<dbReference type="InterPro" id="IPR000306">
    <property type="entry name" value="Znf_FYVE"/>
</dbReference>
<dbReference type="GO" id="GO:0005547">
    <property type="term" value="F:phosphatidylinositol-3,4,5-trisphosphate binding"/>
    <property type="evidence" value="ECO:0007669"/>
    <property type="project" value="TreeGrafter"/>
</dbReference>
<keyword evidence="3" id="KW-0862">Zinc</keyword>
<evidence type="ECO:0000256" key="2">
    <source>
        <dbReference type="ARBA" id="ARBA00022771"/>
    </source>
</evidence>
<dbReference type="RefSeq" id="XP_009167554.1">
    <property type="nucleotide sequence ID" value="XM_009169290.1"/>
</dbReference>
<feature type="domain" description="FYVE-type" evidence="6">
    <location>
        <begin position="735"/>
        <end position="775"/>
    </location>
</feature>
<dbReference type="InterPro" id="IPR017455">
    <property type="entry name" value="Znf_FYVE-rel"/>
</dbReference>
<dbReference type="InterPro" id="IPR015894">
    <property type="entry name" value="Guanylate-bd_N"/>
</dbReference>
<dbReference type="Proteomes" id="UP000054324">
    <property type="component" value="Unassembled WGS sequence"/>
</dbReference>
<feature type="domain" description="FYVE-type" evidence="6">
    <location>
        <begin position="836"/>
        <end position="896"/>
    </location>
</feature>
<name>A0A074ZZL3_OPIVI</name>
<organism evidence="7 8">
    <name type="scientific">Opisthorchis viverrini</name>
    <name type="common">Southeast Asian liver fluke</name>
    <dbReference type="NCBI Taxonomy" id="6198"/>
    <lineage>
        <taxon>Eukaryota</taxon>
        <taxon>Metazoa</taxon>
        <taxon>Spiralia</taxon>
        <taxon>Lophotrochozoa</taxon>
        <taxon>Platyhelminthes</taxon>
        <taxon>Trematoda</taxon>
        <taxon>Digenea</taxon>
        <taxon>Opisthorchiida</taxon>
        <taxon>Opisthorchiata</taxon>
        <taxon>Opisthorchiidae</taxon>
        <taxon>Opisthorchis</taxon>
    </lineage>
</organism>
<feature type="non-terminal residue" evidence="7">
    <location>
        <position position="1"/>
    </location>
</feature>
<dbReference type="CTD" id="20327690"/>
<evidence type="ECO:0000256" key="3">
    <source>
        <dbReference type="ARBA" id="ARBA00022833"/>
    </source>
</evidence>
<feature type="compositionally biased region" description="Basic and acidic residues" evidence="5">
    <location>
        <begin position="338"/>
        <end position="348"/>
    </location>
</feature>
<evidence type="ECO:0000259" key="6">
    <source>
        <dbReference type="PROSITE" id="PS50178"/>
    </source>
</evidence>
<evidence type="ECO:0000313" key="7">
    <source>
        <dbReference type="EMBL" id="KER28705.1"/>
    </source>
</evidence>
<dbReference type="InterPro" id="IPR011011">
    <property type="entry name" value="Znf_FYVE_PHD"/>
</dbReference>
<evidence type="ECO:0000256" key="4">
    <source>
        <dbReference type="PROSITE-ProRule" id="PRU00091"/>
    </source>
</evidence>
<dbReference type="CDD" id="cd15734">
    <property type="entry name" value="FYVE_ZFYV1"/>
    <property type="match status" value="1"/>
</dbReference>
<dbReference type="GO" id="GO:0005811">
    <property type="term" value="C:lipid droplet"/>
    <property type="evidence" value="ECO:0007669"/>
    <property type="project" value="TreeGrafter"/>
</dbReference>
<dbReference type="OrthoDB" id="68108at2759"/>
<evidence type="ECO:0000256" key="5">
    <source>
        <dbReference type="SAM" id="MobiDB-lite"/>
    </source>
</evidence>
<dbReference type="Gene3D" id="3.40.50.300">
    <property type="entry name" value="P-loop containing nucleotide triphosphate hydrolases"/>
    <property type="match status" value="1"/>
</dbReference>
<reference evidence="7 8" key="1">
    <citation type="submission" date="2013-11" db="EMBL/GenBank/DDBJ databases">
        <title>Opisthorchis viverrini - life in the bile duct.</title>
        <authorList>
            <person name="Young N.D."/>
            <person name="Nagarajan N."/>
            <person name="Lin S.J."/>
            <person name="Korhonen P.K."/>
            <person name="Jex A.R."/>
            <person name="Hall R.S."/>
            <person name="Safavi-Hemami H."/>
            <person name="Kaewkong W."/>
            <person name="Bertrand D."/>
            <person name="Gao S."/>
            <person name="Seet Q."/>
            <person name="Wongkham S."/>
            <person name="Teh B.T."/>
            <person name="Wongkham C."/>
            <person name="Intapan P.M."/>
            <person name="Maleewong W."/>
            <person name="Yang X."/>
            <person name="Hu M."/>
            <person name="Wang Z."/>
            <person name="Hofmann A."/>
            <person name="Sternberg P.W."/>
            <person name="Tan P."/>
            <person name="Wang J."/>
            <person name="Gasser R.B."/>
        </authorList>
    </citation>
    <scope>NUCLEOTIDE SEQUENCE [LARGE SCALE GENOMIC DNA]</scope>
</reference>
<protein>
    <recommendedName>
        <fullName evidence="6">FYVE-type domain-containing protein</fullName>
    </recommendedName>
</protein>
<dbReference type="Gene3D" id="3.30.40.10">
    <property type="entry name" value="Zinc/RING finger domain, C3HC4 (zinc finger)"/>
    <property type="match status" value="2"/>
</dbReference>
<evidence type="ECO:0000313" key="8">
    <source>
        <dbReference type="Proteomes" id="UP000054324"/>
    </source>
</evidence>
<keyword evidence="8" id="KW-1185">Reference proteome</keyword>
<gene>
    <name evidence="7" type="ORF">T265_13523</name>
</gene>
<dbReference type="PANTHER" id="PTHR46624">
    <property type="entry name" value="AGAP002036-PA"/>
    <property type="match status" value="1"/>
</dbReference>
<dbReference type="AlphaFoldDB" id="A0A074ZZL3"/>